<proteinExistence type="predicted"/>
<evidence type="ECO:0000256" key="1">
    <source>
        <dbReference type="SAM" id="MobiDB-lite"/>
    </source>
</evidence>
<keyword evidence="2" id="KW-0238">DNA-binding</keyword>
<dbReference type="AlphaFoldDB" id="A0A1I6A3K7"/>
<dbReference type="Pfam" id="PF02575">
    <property type="entry name" value="YbaB_DNA_bd"/>
    <property type="match status" value="1"/>
</dbReference>
<evidence type="ECO:0000313" key="2">
    <source>
        <dbReference type="EMBL" id="SFQ63183.1"/>
    </source>
</evidence>
<organism evidence="2 3">
    <name type="scientific">Amycolatopsis arida</name>
    <dbReference type="NCBI Taxonomy" id="587909"/>
    <lineage>
        <taxon>Bacteria</taxon>
        <taxon>Bacillati</taxon>
        <taxon>Actinomycetota</taxon>
        <taxon>Actinomycetes</taxon>
        <taxon>Pseudonocardiales</taxon>
        <taxon>Pseudonocardiaceae</taxon>
        <taxon>Amycolatopsis</taxon>
    </lineage>
</organism>
<dbReference type="RefSeq" id="WP_092535287.1">
    <property type="nucleotide sequence ID" value="NZ_FOWW01000011.1"/>
</dbReference>
<dbReference type="InterPro" id="IPR036894">
    <property type="entry name" value="YbaB-like_sf"/>
</dbReference>
<keyword evidence="3" id="KW-1185">Reference proteome</keyword>
<sequence>MSAEFEQLVAQFERFQSRLRKVDDQLANLGEMRSEIAELEATATSDDRSVTVVAGPGGAIKDVRFTEKALAQTPQALSSAVVFTIQQAVAEAARRQAAIVDGHFGGDMHLTDQVVETQAELFGTSPEELRERLAEERPARRPAREEHPDDDYSQRSVLTDDDAPPRPAPPPSPGGSAGDEFLKNLFDEEDR</sequence>
<accession>A0A1I6A3K7</accession>
<feature type="compositionally biased region" description="Basic and acidic residues" evidence="1">
    <location>
        <begin position="127"/>
        <end position="153"/>
    </location>
</feature>
<dbReference type="SUPFAM" id="SSF82607">
    <property type="entry name" value="YbaB-like"/>
    <property type="match status" value="1"/>
</dbReference>
<dbReference type="STRING" id="587909.SAMN05421810_11146"/>
<name>A0A1I6A3K7_9PSEU</name>
<protein>
    <submittedName>
        <fullName evidence="2">YbaB/EbfC DNA-binding family protein</fullName>
    </submittedName>
</protein>
<feature type="region of interest" description="Disordered" evidence="1">
    <location>
        <begin position="121"/>
        <end position="191"/>
    </location>
</feature>
<dbReference type="EMBL" id="FOWW01000011">
    <property type="protein sequence ID" value="SFQ63183.1"/>
    <property type="molecule type" value="Genomic_DNA"/>
</dbReference>
<dbReference type="OrthoDB" id="3630067at2"/>
<dbReference type="Gene3D" id="3.30.1310.10">
    <property type="entry name" value="Nucleoid-associated protein YbaB-like domain"/>
    <property type="match status" value="1"/>
</dbReference>
<dbReference type="GO" id="GO:0003677">
    <property type="term" value="F:DNA binding"/>
    <property type="evidence" value="ECO:0007669"/>
    <property type="project" value="UniProtKB-KW"/>
</dbReference>
<feature type="compositionally biased region" description="Basic and acidic residues" evidence="1">
    <location>
        <begin position="180"/>
        <end position="191"/>
    </location>
</feature>
<reference evidence="3" key="1">
    <citation type="submission" date="2016-10" db="EMBL/GenBank/DDBJ databases">
        <authorList>
            <person name="Varghese N."/>
            <person name="Submissions S."/>
        </authorList>
    </citation>
    <scope>NUCLEOTIDE SEQUENCE [LARGE SCALE GENOMIC DNA]</scope>
    <source>
        <strain evidence="3">CGMCC 4.5579</strain>
    </source>
</reference>
<dbReference type="InterPro" id="IPR004401">
    <property type="entry name" value="YbaB/EbfC"/>
</dbReference>
<evidence type="ECO:0000313" key="3">
    <source>
        <dbReference type="Proteomes" id="UP000198727"/>
    </source>
</evidence>
<dbReference type="Proteomes" id="UP000198727">
    <property type="component" value="Unassembled WGS sequence"/>
</dbReference>
<gene>
    <name evidence="2" type="ORF">SAMN05421810_11146</name>
</gene>